<dbReference type="EMBL" id="PHNJ01000010">
    <property type="protein sequence ID" value="TYL37363.1"/>
    <property type="molecule type" value="Genomic_DNA"/>
</dbReference>
<gene>
    <name evidence="2" type="ORF">CV102_17225</name>
</gene>
<keyword evidence="1" id="KW-0472">Membrane</keyword>
<keyword evidence="1" id="KW-0812">Transmembrane</keyword>
<feature type="transmembrane region" description="Helical" evidence="1">
    <location>
        <begin position="12"/>
        <end position="32"/>
    </location>
</feature>
<sequence length="69" mass="7398">MTYGTGDPGAILAIVFVVAVIITFVLTGFGIMDLTPEMVSIATLMMGYLFGRTVSVPTRSELEIVSQVR</sequence>
<reference evidence="2" key="1">
    <citation type="submission" date="2017-11" db="EMBL/GenBank/DDBJ databases">
        <authorList>
            <person name="Kajale S.C."/>
            <person name="Sharma A."/>
        </authorList>
    </citation>
    <scope>NUCLEOTIDE SEQUENCE</scope>
    <source>
        <strain evidence="2">LS1_42</strain>
    </source>
</reference>
<name>A0A8J8Q2K9_9EURY</name>
<dbReference type="Proteomes" id="UP000766904">
    <property type="component" value="Unassembled WGS sequence"/>
</dbReference>
<accession>A0A8J8Q2K9</accession>
<evidence type="ECO:0000313" key="2">
    <source>
        <dbReference type="EMBL" id="TYL37363.1"/>
    </source>
</evidence>
<evidence type="ECO:0000313" key="3">
    <source>
        <dbReference type="Proteomes" id="UP000766904"/>
    </source>
</evidence>
<protein>
    <submittedName>
        <fullName evidence="2">Uncharacterized protein</fullName>
    </submittedName>
</protein>
<proteinExistence type="predicted"/>
<organism evidence="2 3">
    <name type="scientific">Natronococcus pandeyae</name>
    <dbReference type="NCBI Taxonomy" id="2055836"/>
    <lineage>
        <taxon>Archaea</taxon>
        <taxon>Methanobacteriati</taxon>
        <taxon>Methanobacteriota</taxon>
        <taxon>Stenosarchaea group</taxon>
        <taxon>Halobacteria</taxon>
        <taxon>Halobacteriales</taxon>
        <taxon>Natrialbaceae</taxon>
        <taxon>Natronococcus</taxon>
    </lineage>
</organism>
<keyword evidence="3" id="KW-1185">Reference proteome</keyword>
<dbReference type="AlphaFoldDB" id="A0A8J8Q2K9"/>
<comment type="caution">
    <text evidence="2">The sequence shown here is derived from an EMBL/GenBank/DDBJ whole genome shotgun (WGS) entry which is preliminary data.</text>
</comment>
<evidence type="ECO:0000256" key="1">
    <source>
        <dbReference type="SAM" id="Phobius"/>
    </source>
</evidence>
<keyword evidence="1" id="KW-1133">Transmembrane helix</keyword>